<dbReference type="RefSeq" id="WP_007211385.1">
    <property type="nucleotide sequence ID" value="NZ_CP012801.1"/>
</dbReference>
<sequence>MENQGILLYIGIALIILLVLWYIWTANNLIAKRNRVKQCRSGICVALKQRNDMIPNLVAAVKSYMGHENETLTRIAELRSRTFQPSQESEQIKTGNELSSLISKLQLSVEDYPELKASEQFTRLQRSIEDMELQLQAIRRTYNAAVTDYNNSIEMFPSSIVAGRQNHHQEELIDIPEQEQRNVDVSALLK</sequence>
<dbReference type="Pfam" id="PF04011">
    <property type="entry name" value="LemA"/>
    <property type="match status" value="1"/>
</dbReference>
<dbReference type="Gene3D" id="1.20.1440.20">
    <property type="entry name" value="LemA-like domain"/>
    <property type="match status" value="1"/>
</dbReference>
<reference evidence="9" key="3">
    <citation type="submission" date="2023-08" db="EMBL/GenBank/DDBJ databases">
        <title>Reintroducing virulent viruses to syntetic microbiomes.</title>
        <authorList>
            <person name="Wilde J."/>
            <person name="Boyes R."/>
            <person name="Robinson A.V."/>
            <person name="Daisley B.A."/>
            <person name="Allen-Vercoe E."/>
        </authorList>
    </citation>
    <scope>NUCLEOTIDE SEQUENCE</scope>
    <source>
        <strain evidence="9">225I_12FAA</strain>
    </source>
</reference>
<evidence type="ECO:0000313" key="8">
    <source>
        <dbReference type="EMBL" id="KAA5403819.1"/>
    </source>
</evidence>
<evidence type="ECO:0000256" key="1">
    <source>
        <dbReference type="ARBA" id="ARBA00004167"/>
    </source>
</evidence>
<dbReference type="KEGG" id="bcel:BcellWH2_02782"/>
<dbReference type="PANTHER" id="PTHR34478">
    <property type="entry name" value="PROTEIN LEMA"/>
    <property type="match status" value="1"/>
</dbReference>
<keyword evidence="6" id="KW-0175">Coiled coil</keyword>
<dbReference type="EMBL" id="VVYW01000025">
    <property type="protein sequence ID" value="KAA5403819.1"/>
    <property type="molecule type" value="Genomic_DNA"/>
</dbReference>
<evidence type="ECO:0000313" key="7">
    <source>
        <dbReference type="EMBL" id="ALJ60021.1"/>
    </source>
</evidence>
<dbReference type="Proteomes" id="UP001266995">
    <property type="component" value="Unassembled WGS sequence"/>
</dbReference>
<dbReference type="EMBL" id="CP012801">
    <property type="protein sequence ID" value="ALJ60021.1"/>
    <property type="molecule type" value="Genomic_DNA"/>
</dbReference>
<organism evidence="7 10">
    <name type="scientific">Bacteroides cellulosilyticus</name>
    <dbReference type="NCBI Taxonomy" id="246787"/>
    <lineage>
        <taxon>Bacteria</taxon>
        <taxon>Pseudomonadati</taxon>
        <taxon>Bacteroidota</taxon>
        <taxon>Bacteroidia</taxon>
        <taxon>Bacteroidales</taxon>
        <taxon>Bacteroidaceae</taxon>
        <taxon>Bacteroides</taxon>
    </lineage>
</organism>
<dbReference type="SUPFAM" id="SSF140478">
    <property type="entry name" value="LemA-like"/>
    <property type="match status" value="1"/>
</dbReference>
<feature type="coiled-coil region" evidence="6">
    <location>
        <begin position="121"/>
        <end position="148"/>
    </location>
</feature>
<evidence type="ECO:0000313" key="9">
    <source>
        <dbReference type="EMBL" id="MDT4514495.1"/>
    </source>
</evidence>
<dbReference type="Proteomes" id="UP000325055">
    <property type="component" value="Unassembled WGS sequence"/>
</dbReference>
<evidence type="ECO:0000256" key="5">
    <source>
        <dbReference type="ARBA" id="ARBA00023136"/>
    </source>
</evidence>
<dbReference type="Proteomes" id="UP000061809">
    <property type="component" value="Chromosome"/>
</dbReference>
<evidence type="ECO:0000256" key="4">
    <source>
        <dbReference type="ARBA" id="ARBA00022989"/>
    </source>
</evidence>
<dbReference type="InterPro" id="IPR007156">
    <property type="entry name" value="MamQ_LemA"/>
</dbReference>
<evidence type="ECO:0000256" key="3">
    <source>
        <dbReference type="ARBA" id="ARBA00022692"/>
    </source>
</evidence>
<protein>
    <submittedName>
        <fullName evidence="7">LemA family protein</fullName>
    </submittedName>
</protein>
<gene>
    <name evidence="7" type="ORF">BcellWH2_02782</name>
    <name evidence="8" type="ORF">F2Y86_22650</name>
    <name evidence="9" type="ORF">RO785_26370</name>
</gene>
<evidence type="ECO:0000313" key="11">
    <source>
        <dbReference type="Proteomes" id="UP000325055"/>
    </source>
</evidence>
<dbReference type="InterPro" id="IPR023353">
    <property type="entry name" value="LemA-like_dom_sf"/>
</dbReference>
<evidence type="ECO:0000256" key="6">
    <source>
        <dbReference type="SAM" id="Coils"/>
    </source>
</evidence>
<accession>A0A0P0G7K2</accession>
<evidence type="ECO:0000256" key="2">
    <source>
        <dbReference type="ARBA" id="ARBA00008854"/>
    </source>
</evidence>
<reference evidence="7 10" key="1">
    <citation type="journal article" date="2015" name="Science">
        <title>Genetic determinants of in vivo fitness and diet responsiveness in multiple human gut Bacteroides.</title>
        <authorList>
            <person name="Wu M."/>
            <person name="McNulty N.P."/>
            <person name="Rodionov D.A."/>
            <person name="Khoroshkin M.S."/>
            <person name="Griffin N.W."/>
            <person name="Cheng J."/>
            <person name="Latreille P."/>
            <person name="Kerstetter R.A."/>
            <person name="Terrapon N."/>
            <person name="Henrissat B."/>
            <person name="Osterman A.L."/>
            <person name="Gordon J.I."/>
        </authorList>
    </citation>
    <scope>NUCLEOTIDE SEQUENCE [LARGE SCALE GENOMIC DNA]</scope>
    <source>
        <strain evidence="7 10">WH2</strain>
    </source>
</reference>
<reference evidence="8 11" key="2">
    <citation type="journal article" date="2019" name="Nat. Med.">
        <title>A library of human gut bacterial isolates paired with longitudinal multiomics data enables mechanistic microbiome research.</title>
        <authorList>
            <person name="Poyet M."/>
            <person name="Groussin M."/>
            <person name="Gibbons S.M."/>
            <person name="Avila-Pacheco J."/>
            <person name="Jiang X."/>
            <person name="Kearney S.M."/>
            <person name="Perrotta A.R."/>
            <person name="Berdy B."/>
            <person name="Zhao S."/>
            <person name="Lieberman T.D."/>
            <person name="Swanson P.K."/>
            <person name="Smith M."/>
            <person name="Roesemann S."/>
            <person name="Alexander J.E."/>
            <person name="Rich S.A."/>
            <person name="Livny J."/>
            <person name="Vlamakis H."/>
            <person name="Clish C."/>
            <person name="Bullock K."/>
            <person name="Deik A."/>
            <person name="Scott J."/>
            <person name="Pierce K.A."/>
            <person name="Xavier R.J."/>
            <person name="Alm E.J."/>
        </authorList>
    </citation>
    <scope>NUCLEOTIDE SEQUENCE [LARGE SCALE GENOMIC DNA]</scope>
    <source>
        <strain evidence="8 11">BIOML-A7</strain>
    </source>
</reference>
<dbReference type="EMBL" id="JAVSNH010000002">
    <property type="protein sequence ID" value="MDT4514495.1"/>
    <property type="molecule type" value="Genomic_DNA"/>
</dbReference>
<keyword evidence="5" id="KW-0472">Membrane</keyword>
<comment type="subcellular location">
    <subcellularLocation>
        <location evidence="1">Membrane</location>
        <topology evidence="1">Single-pass membrane protein</topology>
    </subcellularLocation>
</comment>
<dbReference type="AlphaFoldDB" id="A0A0P0G7K2"/>
<name>A0A0P0G7K2_9BACE</name>
<evidence type="ECO:0000313" key="10">
    <source>
        <dbReference type="Proteomes" id="UP000061809"/>
    </source>
</evidence>
<keyword evidence="3" id="KW-0812">Transmembrane</keyword>
<comment type="similarity">
    <text evidence="2">Belongs to the LemA family.</text>
</comment>
<dbReference type="PATRIC" id="fig|246787.4.peg.2872"/>
<dbReference type="GO" id="GO:0016020">
    <property type="term" value="C:membrane"/>
    <property type="evidence" value="ECO:0007669"/>
    <property type="project" value="UniProtKB-SubCell"/>
</dbReference>
<keyword evidence="4" id="KW-1133">Transmembrane helix</keyword>
<proteinExistence type="inferred from homology"/>
<dbReference type="PANTHER" id="PTHR34478:SF1">
    <property type="entry name" value="PROTEIN LEMA"/>
    <property type="match status" value="1"/>
</dbReference>